<protein>
    <submittedName>
        <fullName evidence="1">Uncharacterized protein</fullName>
    </submittedName>
</protein>
<organism evidence="1 2">
    <name type="scientific">Sphingomonas longa</name>
    <dbReference type="NCBI Taxonomy" id="2778730"/>
    <lineage>
        <taxon>Bacteria</taxon>
        <taxon>Pseudomonadati</taxon>
        <taxon>Pseudomonadota</taxon>
        <taxon>Alphaproteobacteria</taxon>
        <taxon>Sphingomonadales</taxon>
        <taxon>Sphingomonadaceae</taxon>
        <taxon>Sphingomonas</taxon>
    </lineage>
</organism>
<keyword evidence="2" id="KW-1185">Reference proteome</keyword>
<sequence>MIWIIVCETTLRLRSPMTSTELHDIAKLRSLRGTLGEMQQPQRSAGSEEAINNCQGEISKIEADWPDDRLVAAFNGTEKRVGEPEADALLAEIKHRGLSL</sequence>
<dbReference type="Proteomes" id="UP000763641">
    <property type="component" value="Unassembled WGS sequence"/>
</dbReference>
<dbReference type="EMBL" id="JAFEMC010000004">
    <property type="protein sequence ID" value="MBM6577752.1"/>
    <property type="molecule type" value="Genomic_DNA"/>
</dbReference>
<reference evidence="1 2" key="1">
    <citation type="submission" date="2020-12" db="EMBL/GenBank/DDBJ databases">
        <title>Sphingomonas sp.</title>
        <authorList>
            <person name="Kim M.K."/>
        </authorList>
    </citation>
    <scope>NUCLEOTIDE SEQUENCE [LARGE SCALE GENOMIC DNA]</scope>
    <source>
        <strain evidence="1 2">BT552</strain>
    </source>
</reference>
<evidence type="ECO:0000313" key="2">
    <source>
        <dbReference type="Proteomes" id="UP000763641"/>
    </source>
</evidence>
<evidence type="ECO:0000313" key="1">
    <source>
        <dbReference type="EMBL" id="MBM6577752.1"/>
    </source>
</evidence>
<proteinExistence type="predicted"/>
<accession>A0ABS2D9X6</accession>
<comment type="caution">
    <text evidence="1">The sequence shown here is derived from an EMBL/GenBank/DDBJ whole genome shotgun (WGS) entry which is preliminary data.</text>
</comment>
<dbReference type="RefSeq" id="WP_204199846.1">
    <property type="nucleotide sequence ID" value="NZ_JAFEMC010000004.1"/>
</dbReference>
<gene>
    <name evidence="1" type="ORF">ILT43_15325</name>
</gene>
<name>A0ABS2D9X6_9SPHN</name>